<evidence type="ECO:0000313" key="3">
    <source>
        <dbReference type="Proteomes" id="UP001175780"/>
    </source>
</evidence>
<sequence length="80" mass="8336">MGELNTVQTQPQTTQSKRLPLAVVTGASALVLTNVANAAIDVAPVTSELSDLITPIGLVGAAYLLVIVAIKGWKIIRRAL</sequence>
<feature type="transmembrane region" description="Helical" evidence="1">
    <location>
        <begin position="21"/>
        <end position="40"/>
    </location>
</feature>
<organism evidence="2 3">
    <name type="scientific">Acinetobacter geminorum</name>
    <dbReference type="NCBI Taxonomy" id="2730922"/>
    <lineage>
        <taxon>Bacteria</taxon>
        <taxon>Pseudomonadati</taxon>
        <taxon>Pseudomonadota</taxon>
        <taxon>Gammaproteobacteria</taxon>
        <taxon>Moraxellales</taxon>
        <taxon>Moraxellaceae</taxon>
        <taxon>Acinetobacter</taxon>
    </lineage>
</organism>
<dbReference type="SUPFAM" id="SSF57987">
    <property type="entry name" value="Inovirus (filamentous phage) major coat protein"/>
    <property type="match status" value="1"/>
</dbReference>
<dbReference type="InterPro" id="IPR008020">
    <property type="entry name" value="G8P"/>
</dbReference>
<name>A0ABT8ZFP4_9GAMM</name>
<feature type="transmembrane region" description="Helical" evidence="1">
    <location>
        <begin position="52"/>
        <end position="70"/>
    </location>
</feature>
<reference evidence="2" key="1">
    <citation type="submission" date="2023-07" db="EMBL/GenBank/DDBJ databases">
        <title>Whole genome sequencing of environmental Acinetobacter calcoaceticus-baumannii complex from non-hospital environment.</title>
        <authorList>
            <person name="Wee S.K."/>
            <person name="Khoo E.Z.Y."/>
            <person name="Mohammad T.A.-H."/>
            <person name="Tan S.E.K."/>
            <person name="Yap E.P.H."/>
        </authorList>
    </citation>
    <scope>NUCLEOTIDE SEQUENCE</scope>
    <source>
        <strain evidence="2">PUMA0118</strain>
    </source>
</reference>
<protein>
    <submittedName>
        <fullName evidence="2">Major capsid protein</fullName>
    </submittedName>
</protein>
<dbReference type="EMBL" id="JAUPID010000055">
    <property type="protein sequence ID" value="MDO7363529.1"/>
    <property type="molecule type" value="Genomic_DNA"/>
</dbReference>
<evidence type="ECO:0000313" key="2">
    <source>
        <dbReference type="EMBL" id="MDO7363529.1"/>
    </source>
</evidence>
<proteinExistence type="predicted"/>
<evidence type="ECO:0000256" key="1">
    <source>
        <dbReference type="SAM" id="Phobius"/>
    </source>
</evidence>
<keyword evidence="1" id="KW-1133">Transmembrane helix</keyword>
<dbReference type="RefSeq" id="WP_086264690.1">
    <property type="nucleotide sequence ID" value="NZ_JAUPID010000055.1"/>
</dbReference>
<keyword evidence="1" id="KW-0472">Membrane</keyword>
<comment type="caution">
    <text evidence="2">The sequence shown here is derived from an EMBL/GenBank/DDBJ whole genome shotgun (WGS) entry which is preliminary data.</text>
</comment>
<accession>A0ABT8ZFP4</accession>
<dbReference type="Pfam" id="PF05356">
    <property type="entry name" value="Phage_Coat_B"/>
    <property type="match status" value="1"/>
</dbReference>
<gene>
    <name evidence="2" type="ORF">Q5X34_17920</name>
</gene>
<keyword evidence="1" id="KW-0812">Transmembrane</keyword>
<keyword evidence="3" id="KW-1185">Reference proteome</keyword>
<dbReference type="Proteomes" id="UP001175780">
    <property type="component" value="Unassembled WGS sequence"/>
</dbReference>